<dbReference type="SUPFAM" id="SSF55874">
    <property type="entry name" value="ATPase domain of HSP90 chaperone/DNA topoisomerase II/histidine kinase"/>
    <property type="match status" value="1"/>
</dbReference>
<dbReference type="Pfam" id="PF00512">
    <property type="entry name" value="HisKA"/>
    <property type="match status" value="1"/>
</dbReference>
<accession>A0A916UML5</accession>
<evidence type="ECO:0000256" key="5">
    <source>
        <dbReference type="SAM" id="Coils"/>
    </source>
</evidence>
<dbReference type="CDD" id="cd16922">
    <property type="entry name" value="HATPase_EvgS-ArcB-TorS-like"/>
    <property type="match status" value="1"/>
</dbReference>
<feature type="modified residue" description="4-aspartylphosphate" evidence="4">
    <location>
        <position position="183"/>
    </location>
</feature>
<keyword evidence="9" id="KW-1185">Reference proteome</keyword>
<dbReference type="EMBL" id="BMED01000002">
    <property type="protein sequence ID" value="GGC79435.1"/>
    <property type="molecule type" value="Genomic_DNA"/>
</dbReference>
<dbReference type="CDD" id="cd00082">
    <property type="entry name" value="HisKA"/>
    <property type="match status" value="1"/>
</dbReference>
<sequence length="732" mass="79461">MSISRPTILIVDDSLTVRADLEEAFSDKEFQVILCSNASQARAALAKEMPELAILDVILPDGDGTDLLKEIRAMATGAELPVLMLSTEAEVKDRIRGLTLGATDYVGKPYDRDYLVARAIELLGSPSSATQKVSVLIIDDSITFRERLAEELRNAGYEVISVSSGEEGLRRAAANRPSIVITDGVLPGIDGPTVVRKLRLDEALRKIPCILLTGSHDRIAELHALDSGADAFVRKNEDFGMMLARVAAVLRGAAGAAFEKQTESLLGAKKILAVDDSLTYLNELGSILRGEGYDVILARSGEEALEMVAVQAIDCILLDRLMPGLSGTETCRRIKASAPLSDIPIIMLTATDDQDSMIEGLSSGADDYVLKSSEVEVLKARVRVQLRRKQSEDQSRRIRKELLSKELDAADARASKELADSRAELLAILEQKNEALATVNDELVEHQRQIAEKNRQLELASHLKSEFLANMSHELRTPLNAIIGFSELLKDGLQGALNEPQRSSVVEIYQGGTHLLSLINDVLDLSKVEAGQMTLDLEPVNIASMLQSSLSIVKEKAHHRGIQLKLDIADELTGEQARRVTADIRKLKQIVYNLLSNAVKFTAERGHIVIQAKLVKRDQVSAQALAHPAAAAAATTAATTEMQLRLLPLPANDYGDFLQIGVTDNGKGIASEDLQELFQPFVQLETPLTKKHEGTGLGLALIKRLAELHGGTVAVASAVDQGSCFTVWLPSR</sequence>
<dbReference type="InterPro" id="IPR036890">
    <property type="entry name" value="HATPase_C_sf"/>
</dbReference>
<dbReference type="RefSeq" id="WP_188566655.1">
    <property type="nucleotide sequence ID" value="NZ_BMED01000002.1"/>
</dbReference>
<evidence type="ECO:0000259" key="6">
    <source>
        <dbReference type="PROSITE" id="PS50109"/>
    </source>
</evidence>
<dbReference type="Proteomes" id="UP000637423">
    <property type="component" value="Unassembled WGS sequence"/>
</dbReference>
<dbReference type="Pfam" id="PF00072">
    <property type="entry name" value="Response_reg"/>
    <property type="match status" value="3"/>
</dbReference>
<protein>
    <recommendedName>
        <fullName evidence="2">histidine kinase</fullName>
        <ecNumber evidence="2">2.7.13.3</ecNumber>
    </recommendedName>
</protein>
<dbReference type="PROSITE" id="PS50109">
    <property type="entry name" value="HIS_KIN"/>
    <property type="match status" value="1"/>
</dbReference>
<comment type="catalytic activity">
    <reaction evidence="1">
        <text>ATP + protein L-histidine = ADP + protein N-phospho-L-histidine.</text>
        <dbReference type="EC" id="2.7.13.3"/>
    </reaction>
</comment>
<dbReference type="Gene3D" id="1.10.287.130">
    <property type="match status" value="1"/>
</dbReference>
<dbReference type="InterPro" id="IPR005467">
    <property type="entry name" value="His_kinase_dom"/>
</dbReference>
<organism evidence="8 9">
    <name type="scientific">Undibacterium terreum</name>
    <dbReference type="NCBI Taxonomy" id="1224302"/>
    <lineage>
        <taxon>Bacteria</taxon>
        <taxon>Pseudomonadati</taxon>
        <taxon>Pseudomonadota</taxon>
        <taxon>Betaproteobacteria</taxon>
        <taxon>Burkholderiales</taxon>
        <taxon>Oxalobacteraceae</taxon>
        <taxon>Undibacterium</taxon>
    </lineage>
</organism>
<dbReference type="SMART" id="SM00448">
    <property type="entry name" value="REC"/>
    <property type="match status" value="3"/>
</dbReference>
<dbReference type="CDD" id="cd00156">
    <property type="entry name" value="REC"/>
    <property type="match status" value="1"/>
</dbReference>
<dbReference type="Gene3D" id="3.40.50.2300">
    <property type="match status" value="3"/>
</dbReference>
<feature type="coiled-coil region" evidence="5">
    <location>
        <begin position="422"/>
        <end position="463"/>
    </location>
</feature>
<dbReference type="Pfam" id="PF02518">
    <property type="entry name" value="HATPase_c"/>
    <property type="match status" value="1"/>
</dbReference>
<dbReference type="SUPFAM" id="SSF47384">
    <property type="entry name" value="Homodimeric domain of signal transducing histidine kinase"/>
    <property type="match status" value="1"/>
</dbReference>
<feature type="modified residue" description="4-aspartylphosphate" evidence="4">
    <location>
        <position position="56"/>
    </location>
</feature>
<dbReference type="InterPro" id="IPR011006">
    <property type="entry name" value="CheY-like_superfamily"/>
</dbReference>
<feature type="domain" description="Response regulatory" evidence="7">
    <location>
        <begin position="134"/>
        <end position="250"/>
    </location>
</feature>
<dbReference type="PRINTS" id="PR00344">
    <property type="entry name" value="BCTRLSENSOR"/>
</dbReference>
<evidence type="ECO:0000256" key="1">
    <source>
        <dbReference type="ARBA" id="ARBA00000085"/>
    </source>
</evidence>
<dbReference type="InterPro" id="IPR004358">
    <property type="entry name" value="Sig_transdc_His_kin-like_C"/>
</dbReference>
<reference evidence="8" key="1">
    <citation type="journal article" date="2014" name="Int. J. Syst. Evol. Microbiol.">
        <title>Complete genome sequence of Corynebacterium casei LMG S-19264T (=DSM 44701T), isolated from a smear-ripened cheese.</title>
        <authorList>
            <consortium name="US DOE Joint Genome Institute (JGI-PGF)"/>
            <person name="Walter F."/>
            <person name="Albersmeier A."/>
            <person name="Kalinowski J."/>
            <person name="Ruckert C."/>
        </authorList>
    </citation>
    <scope>NUCLEOTIDE SEQUENCE</scope>
    <source>
        <strain evidence="8">CGMCC 1.10998</strain>
    </source>
</reference>
<gene>
    <name evidence="8" type="ORF">GCM10011396_28340</name>
</gene>
<keyword evidence="5" id="KW-0175">Coiled coil</keyword>
<feature type="modified residue" description="4-aspartylphosphate" evidence="4">
    <location>
        <position position="319"/>
    </location>
</feature>
<reference evidence="8" key="2">
    <citation type="submission" date="2020-09" db="EMBL/GenBank/DDBJ databases">
        <authorList>
            <person name="Sun Q."/>
            <person name="Zhou Y."/>
        </authorList>
    </citation>
    <scope>NUCLEOTIDE SEQUENCE</scope>
    <source>
        <strain evidence="8">CGMCC 1.10998</strain>
    </source>
</reference>
<evidence type="ECO:0000256" key="2">
    <source>
        <dbReference type="ARBA" id="ARBA00012438"/>
    </source>
</evidence>
<keyword evidence="3 4" id="KW-0597">Phosphoprotein</keyword>
<dbReference type="Gene3D" id="3.30.565.10">
    <property type="entry name" value="Histidine kinase-like ATPase, C-terminal domain"/>
    <property type="match status" value="1"/>
</dbReference>
<dbReference type="InterPro" id="IPR003661">
    <property type="entry name" value="HisK_dim/P_dom"/>
</dbReference>
<proteinExistence type="predicted"/>
<name>A0A916UML5_9BURK</name>
<dbReference type="PROSITE" id="PS50110">
    <property type="entry name" value="RESPONSE_REGULATORY"/>
    <property type="match status" value="3"/>
</dbReference>
<evidence type="ECO:0000259" key="7">
    <source>
        <dbReference type="PROSITE" id="PS50110"/>
    </source>
</evidence>
<dbReference type="PANTHER" id="PTHR43547">
    <property type="entry name" value="TWO-COMPONENT HISTIDINE KINASE"/>
    <property type="match status" value="1"/>
</dbReference>
<dbReference type="InterPro" id="IPR001789">
    <property type="entry name" value="Sig_transdc_resp-reg_receiver"/>
</dbReference>
<feature type="domain" description="Response regulatory" evidence="7">
    <location>
        <begin position="270"/>
        <end position="386"/>
    </location>
</feature>
<feature type="domain" description="Histidine kinase" evidence="6">
    <location>
        <begin position="470"/>
        <end position="732"/>
    </location>
</feature>
<dbReference type="CDD" id="cd17574">
    <property type="entry name" value="REC_OmpR"/>
    <property type="match status" value="1"/>
</dbReference>
<dbReference type="SMART" id="SM00388">
    <property type="entry name" value="HisKA"/>
    <property type="match status" value="1"/>
</dbReference>
<dbReference type="SUPFAM" id="SSF52172">
    <property type="entry name" value="CheY-like"/>
    <property type="match status" value="3"/>
</dbReference>
<dbReference type="GO" id="GO:0000155">
    <property type="term" value="F:phosphorelay sensor kinase activity"/>
    <property type="evidence" value="ECO:0007669"/>
    <property type="project" value="InterPro"/>
</dbReference>
<evidence type="ECO:0000313" key="9">
    <source>
        <dbReference type="Proteomes" id="UP000637423"/>
    </source>
</evidence>
<feature type="domain" description="Response regulatory" evidence="7">
    <location>
        <begin position="7"/>
        <end position="123"/>
    </location>
</feature>
<dbReference type="AlphaFoldDB" id="A0A916UML5"/>
<comment type="caution">
    <text evidence="8">The sequence shown here is derived from an EMBL/GenBank/DDBJ whole genome shotgun (WGS) entry which is preliminary data.</text>
</comment>
<dbReference type="InterPro" id="IPR036097">
    <property type="entry name" value="HisK_dim/P_sf"/>
</dbReference>
<dbReference type="InterPro" id="IPR003594">
    <property type="entry name" value="HATPase_dom"/>
</dbReference>
<dbReference type="EC" id="2.7.13.3" evidence="2"/>
<evidence type="ECO:0000256" key="4">
    <source>
        <dbReference type="PROSITE-ProRule" id="PRU00169"/>
    </source>
</evidence>
<dbReference type="SMART" id="SM00387">
    <property type="entry name" value="HATPase_c"/>
    <property type="match status" value="1"/>
</dbReference>
<evidence type="ECO:0000256" key="3">
    <source>
        <dbReference type="ARBA" id="ARBA00022553"/>
    </source>
</evidence>
<dbReference type="PANTHER" id="PTHR43547:SF2">
    <property type="entry name" value="HYBRID SIGNAL TRANSDUCTION HISTIDINE KINASE C"/>
    <property type="match status" value="1"/>
</dbReference>
<evidence type="ECO:0000313" key="8">
    <source>
        <dbReference type="EMBL" id="GGC79435.1"/>
    </source>
</evidence>